<sequence length="144" mass="15555">MSVRTGDREMEDLVRATCLDLLRTGQLGRLAFTQGALPAVHPVAYAVVGDEVVIPTRRGGKVAAANRHAVVAFEVDEIDVVARTGWNVTVVGPSRVVEDPREVEILDRTGIAPWVPDRDAHCYVAIQAVLVQGRRLLRPPGADG</sequence>
<dbReference type="Proteomes" id="UP001361570">
    <property type="component" value="Unassembled WGS sequence"/>
</dbReference>
<proteinExistence type="predicted"/>
<dbReference type="Gene3D" id="2.30.110.10">
    <property type="entry name" value="Electron Transport, Fmn-binding Protein, Chain A"/>
    <property type="match status" value="1"/>
</dbReference>
<accession>A0ABU8DTI3</accession>
<evidence type="ECO:0000313" key="2">
    <source>
        <dbReference type="Proteomes" id="UP001361570"/>
    </source>
</evidence>
<organism evidence="1 2">
    <name type="scientific">Klenkia sesuvii</name>
    <dbReference type="NCBI Taxonomy" id="3103137"/>
    <lineage>
        <taxon>Bacteria</taxon>
        <taxon>Bacillati</taxon>
        <taxon>Actinomycetota</taxon>
        <taxon>Actinomycetes</taxon>
        <taxon>Geodermatophilales</taxon>
        <taxon>Geodermatophilaceae</taxon>
        <taxon>Klenkia</taxon>
    </lineage>
</organism>
<keyword evidence="2" id="KW-1185">Reference proteome</keyword>
<comment type="caution">
    <text evidence="1">The sequence shown here is derived from an EMBL/GenBank/DDBJ whole genome shotgun (WGS) entry which is preliminary data.</text>
</comment>
<dbReference type="InterPro" id="IPR012349">
    <property type="entry name" value="Split_barrel_FMN-bd"/>
</dbReference>
<evidence type="ECO:0000313" key="1">
    <source>
        <dbReference type="EMBL" id="MEI4272170.1"/>
    </source>
</evidence>
<name>A0ABU8DTI3_9ACTN</name>
<dbReference type="InterPro" id="IPR024747">
    <property type="entry name" value="Pyridox_Oxase-rel"/>
</dbReference>
<dbReference type="RefSeq" id="WP_336404306.1">
    <property type="nucleotide sequence ID" value="NZ_JBAPLU010000009.1"/>
</dbReference>
<dbReference type="SUPFAM" id="SSF50475">
    <property type="entry name" value="FMN-binding split barrel"/>
    <property type="match status" value="1"/>
</dbReference>
<gene>
    <name evidence="1" type="ORF">TEK04_10585</name>
</gene>
<protein>
    <submittedName>
        <fullName evidence="1">Pyridoxamine 5'-phosphate oxidase family protein</fullName>
    </submittedName>
</protein>
<reference evidence="1 2" key="1">
    <citation type="submission" date="2024-03" db="EMBL/GenBank/DDBJ databases">
        <title>Draft genome sequence of Klenkia sp. LSe6-5.</title>
        <authorList>
            <person name="Duangmal K."/>
            <person name="Chantavorakit T."/>
        </authorList>
    </citation>
    <scope>NUCLEOTIDE SEQUENCE [LARGE SCALE GENOMIC DNA]</scope>
    <source>
        <strain evidence="1 2">LSe6-5</strain>
    </source>
</reference>
<dbReference type="Pfam" id="PF12900">
    <property type="entry name" value="Pyridox_ox_2"/>
    <property type="match status" value="1"/>
</dbReference>
<dbReference type="EMBL" id="JBAPLU010000009">
    <property type="protein sequence ID" value="MEI4272170.1"/>
    <property type="molecule type" value="Genomic_DNA"/>
</dbReference>